<dbReference type="AlphaFoldDB" id="A0A804PTN5"/>
<dbReference type="EnsemblPlants" id="Zm00001eb265620_T001">
    <property type="protein sequence ID" value="Zm00001eb265620_P001"/>
    <property type="gene ID" value="Zm00001eb265620"/>
</dbReference>
<dbReference type="Gramene" id="Zm00001eb265620_T001">
    <property type="protein sequence ID" value="Zm00001eb265620_P001"/>
    <property type="gene ID" value="Zm00001eb265620"/>
</dbReference>
<dbReference type="Proteomes" id="UP000007305">
    <property type="component" value="Chromosome 6"/>
</dbReference>
<reference evidence="2" key="2">
    <citation type="submission" date="2019-07" db="EMBL/GenBank/DDBJ databases">
        <authorList>
            <person name="Seetharam A."/>
            <person name="Woodhouse M."/>
            <person name="Cannon E."/>
        </authorList>
    </citation>
    <scope>NUCLEOTIDE SEQUENCE [LARGE SCALE GENOMIC DNA]</scope>
    <source>
        <strain evidence="2">cv. B73</strain>
    </source>
</reference>
<feature type="region of interest" description="Disordered" evidence="1">
    <location>
        <begin position="22"/>
        <end position="77"/>
    </location>
</feature>
<reference evidence="2" key="3">
    <citation type="submission" date="2021-05" db="UniProtKB">
        <authorList>
            <consortium name="EnsemblPlants"/>
        </authorList>
    </citation>
    <scope>IDENTIFICATION</scope>
    <source>
        <strain evidence="2">cv. B73</strain>
    </source>
</reference>
<evidence type="ECO:0000256" key="1">
    <source>
        <dbReference type="SAM" id="MobiDB-lite"/>
    </source>
</evidence>
<name>A0A804PTN5_MAIZE</name>
<organism evidence="2 3">
    <name type="scientific">Zea mays</name>
    <name type="common">Maize</name>
    <dbReference type="NCBI Taxonomy" id="4577"/>
    <lineage>
        <taxon>Eukaryota</taxon>
        <taxon>Viridiplantae</taxon>
        <taxon>Streptophyta</taxon>
        <taxon>Embryophyta</taxon>
        <taxon>Tracheophyta</taxon>
        <taxon>Spermatophyta</taxon>
        <taxon>Magnoliopsida</taxon>
        <taxon>Liliopsida</taxon>
        <taxon>Poales</taxon>
        <taxon>Poaceae</taxon>
        <taxon>PACMAD clade</taxon>
        <taxon>Panicoideae</taxon>
        <taxon>Andropogonodae</taxon>
        <taxon>Andropogoneae</taxon>
        <taxon>Tripsacinae</taxon>
        <taxon>Zea</taxon>
    </lineage>
</organism>
<reference evidence="3" key="1">
    <citation type="journal article" date="2009" name="Science">
        <title>The B73 maize genome: complexity, diversity, and dynamics.</title>
        <authorList>
            <person name="Schnable P.S."/>
            <person name="Ware D."/>
            <person name="Fulton R.S."/>
            <person name="Stein J.C."/>
            <person name="Wei F."/>
            <person name="Pasternak S."/>
            <person name="Liang C."/>
            <person name="Zhang J."/>
            <person name="Fulton L."/>
            <person name="Graves T.A."/>
            <person name="Minx P."/>
            <person name="Reily A.D."/>
            <person name="Courtney L."/>
            <person name="Kruchowski S.S."/>
            <person name="Tomlinson C."/>
            <person name="Strong C."/>
            <person name="Delehaunty K."/>
            <person name="Fronick C."/>
            <person name="Courtney B."/>
            <person name="Rock S.M."/>
            <person name="Belter E."/>
            <person name="Du F."/>
            <person name="Kim K."/>
            <person name="Abbott R.M."/>
            <person name="Cotton M."/>
            <person name="Levy A."/>
            <person name="Marchetto P."/>
            <person name="Ochoa K."/>
            <person name="Jackson S.M."/>
            <person name="Gillam B."/>
            <person name="Chen W."/>
            <person name="Yan L."/>
            <person name="Higginbotham J."/>
            <person name="Cardenas M."/>
            <person name="Waligorski J."/>
            <person name="Applebaum E."/>
            <person name="Phelps L."/>
            <person name="Falcone J."/>
            <person name="Kanchi K."/>
            <person name="Thane T."/>
            <person name="Scimone A."/>
            <person name="Thane N."/>
            <person name="Henke J."/>
            <person name="Wang T."/>
            <person name="Ruppert J."/>
            <person name="Shah N."/>
            <person name="Rotter K."/>
            <person name="Hodges J."/>
            <person name="Ingenthron E."/>
            <person name="Cordes M."/>
            <person name="Kohlberg S."/>
            <person name="Sgro J."/>
            <person name="Delgado B."/>
            <person name="Mead K."/>
            <person name="Chinwalla A."/>
            <person name="Leonard S."/>
            <person name="Crouse K."/>
            <person name="Collura K."/>
            <person name="Kudrna D."/>
            <person name="Currie J."/>
            <person name="He R."/>
            <person name="Angelova A."/>
            <person name="Rajasekar S."/>
            <person name="Mueller T."/>
            <person name="Lomeli R."/>
            <person name="Scara G."/>
            <person name="Ko A."/>
            <person name="Delaney K."/>
            <person name="Wissotski M."/>
            <person name="Lopez G."/>
            <person name="Campos D."/>
            <person name="Braidotti M."/>
            <person name="Ashley E."/>
            <person name="Golser W."/>
            <person name="Kim H."/>
            <person name="Lee S."/>
            <person name="Lin J."/>
            <person name="Dujmic Z."/>
            <person name="Kim W."/>
            <person name="Talag J."/>
            <person name="Zuccolo A."/>
            <person name="Fan C."/>
            <person name="Sebastian A."/>
            <person name="Kramer M."/>
            <person name="Spiegel L."/>
            <person name="Nascimento L."/>
            <person name="Zutavern T."/>
            <person name="Miller B."/>
            <person name="Ambroise C."/>
            <person name="Muller S."/>
            <person name="Spooner W."/>
            <person name="Narechania A."/>
            <person name="Ren L."/>
            <person name="Wei S."/>
            <person name="Kumari S."/>
            <person name="Faga B."/>
            <person name="Levy M.J."/>
            <person name="McMahan L."/>
            <person name="Van Buren P."/>
            <person name="Vaughn M.W."/>
            <person name="Ying K."/>
            <person name="Yeh C.-T."/>
            <person name="Emrich S.J."/>
            <person name="Jia Y."/>
            <person name="Kalyanaraman A."/>
            <person name="Hsia A.-P."/>
            <person name="Barbazuk W.B."/>
            <person name="Baucom R.S."/>
            <person name="Brutnell T.P."/>
            <person name="Carpita N.C."/>
            <person name="Chaparro C."/>
            <person name="Chia J.-M."/>
            <person name="Deragon J.-M."/>
            <person name="Estill J.C."/>
            <person name="Fu Y."/>
            <person name="Jeddeloh J.A."/>
            <person name="Han Y."/>
            <person name="Lee H."/>
            <person name="Li P."/>
            <person name="Lisch D.R."/>
            <person name="Liu S."/>
            <person name="Liu Z."/>
            <person name="Nagel D.H."/>
            <person name="McCann M.C."/>
            <person name="SanMiguel P."/>
            <person name="Myers A.M."/>
            <person name="Nettleton D."/>
            <person name="Nguyen J."/>
            <person name="Penning B.W."/>
            <person name="Ponnala L."/>
            <person name="Schneider K.L."/>
            <person name="Schwartz D.C."/>
            <person name="Sharma A."/>
            <person name="Soderlund C."/>
            <person name="Springer N.M."/>
            <person name="Sun Q."/>
            <person name="Wang H."/>
            <person name="Waterman M."/>
            <person name="Westerman R."/>
            <person name="Wolfgruber T.K."/>
            <person name="Yang L."/>
            <person name="Yu Y."/>
            <person name="Zhang L."/>
            <person name="Zhou S."/>
            <person name="Zhu Q."/>
            <person name="Bennetzen J.L."/>
            <person name="Dawe R.K."/>
            <person name="Jiang J."/>
            <person name="Jiang N."/>
            <person name="Presting G.G."/>
            <person name="Wessler S.R."/>
            <person name="Aluru S."/>
            <person name="Martienssen R.A."/>
            <person name="Clifton S.W."/>
            <person name="McCombie W.R."/>
            <person name="Wing R.A."/>
            <person name="Wilson R.K."/>
        </authorList>
    </citation>
    <scope>NUCLEOTIDE SEQUENCE [LARGE SCALE GENOMIC DNA]</scope>
    <source>
        <strain evidence="3">cv. B73</strain>
    </source>
</reference>
<keyword evidence="3" id="KW-1185">Reference proteome</keyword>
<protein>
    <submittedName>
        <fullName evidence="2">Uncharacterized protein</fullName>
    </submittedName>
</protein>
<evidence type="ECO:0000313" key="3">
    <source>
        <dbReference type="Proteomes" id="UP000007305"/>
    </source>
</evidence>
<evidence type="ECO:0000313" key="2">
    <source>
        <dbReference type="EnsemblPlants" id="Zm00001eb265620_P001"/>
    </source>
</evidence>
<feature type="compositionally biased region" description="Polar residues" evidence="1">
    <location>
        <begin position="32"/>
        <end position="43"/>
    </location>
</feature>
<dbReference type="InParanoid" id="A0A804PTN5"/>
<accession>A0A804PTN5</accession>
<sequence>MLATTMRSSYLKMDSAVQPLWTASKGRLRRSLPNTATVGQTGYAQGDFVSTEKPGATLPTGTAAPSPEARQTRSPRA</sequence>
<proteinExistence type="predicted"/>